<evidence type="ECO:0000256" key="1">
    <source>
        <dbReference type="SAM" id="MobiDB-lite"/>
    </source>
</evidence>
<dbReference type="AlphaFoldDB" id="A0A2Z4FNC8"/>
<name>A0A2Z4FNC8_9DELT</name>
<organism evidence="2 3">
    <name type="scientific">Bradymonas sediminis</name>
    <dbReference type="NCBI Taxonomy" id="1548548"/>
    <lineage>
        <taxon>Bacteria</taxon>
        <taxon>Deltaproteobacteria</taxon>
        <taxon>Bradymonadales</taxon>
        <taxon>Bradymonadaceae</taxon>
        <taxon>Bradymonas</taxon>
    </lineage>
</organism>
<dbReference type="Proteomes" id="UP000249799">
    <property type="component" value="Chromosome"/>
</dbReference>
<gene>
    <name evidence="2" type="ORF">DN745_13065</name>
</gene>
<evidence type="ECO:0000313" key="3">
    <source>
        <dbReference type="Proteomes" id="UP000249799"/>
    </source>
</evidence>
<keyword evidence="3" id="KW-1185">Reference proteome</keyword>
<dbReference type="KEGG" id="bsed:DN745_13065"/>
<feature type="region of interest" description="Disordered" evidence="1">
    <location>
        <begin position="10"/>
        <end position="45"/>
    </location>
</feature>
<sequence length="247" mass="26266">MLATSLLLGTTGCDANPGAPEASAPVDTSDCTPRAPNAADQAGEADPRVLRGVVHAPFGKLAAYQPAHAPALPARSPFPDWLVGTAEAAPLDTERTVPEATVHLYKIDARGARTGENIAETTSDYGGNWCIRLPEGVSPGPGLMVEARAADGATRLRRSVVAPFAGDTFVGTEALTRLLQANNVDFLRISTETYINMESIADTRMDLLDPVVLTPQTNVEDAVEQIRSRLATDPRLLEKIEKTPKTK</sequence>
<proteinExistence type="predicted"/>
<reference evidence="2 3" key="1">
    <citation type="submission" date="2018-06" db="EMBL/GenBank/DDBJ databases">
        <title>Lujinxingia sediminis gen. nov. sp. nov., a new facultative anaerobic member of the class Deltaproteobacteria, and proposal of Lujinxingaceae fam. nov.</title>
        <authorList>
            <person name="Guo L.-Y."/>
            <person name="Li C.-M."/>
            <person name="Wang S."/>
            <person name="Du Z.-J."/>
        </authorList>
    </citation>
    <scope>NUCLEOTIDE SEQUENCE [LARGE SCALE GENOMIC DNA]</scope>
    <source>
        <strain evidence="2 3">FA350</strain>
    </source>
</reference>
<evidence type="ECO:0000313" key="2">
    <source>
        <dbReference type="EMBL" id="AWV90214.1"/>
    </source>
</evidence>
<protein>
    <submittedName>
        <fullName evidence="2">Uncharacterized protein</fullName>
    </submittedName>
</protein>
<accession>A0A2Z4FNC8</accession>
<dbReference type="OrthoDB" id="5500011at2"/>
<dbReference type="EMBL" id="CP030032">
    <property type="protein sequence ID" value="AWV90214.1"/>
    <property type="molecule type" value="Genomic_DNA"/>
</dbReference>